<dbReference type="EMBL" id="CDMZ01005076">
    <property type="protein sequence ID" value="CEM51864.1"/>
    <property type="molecule type" value="Genomic_DNA"/>
</dbReference>
<accession>A0A0G4I4G1</accession>
<dbReference type="PhylomeDB" id="A0A0G4I4G1"/>
<evidence type="ECO:0000313" key="2">
    <source>
        <dbReference type="EMBL" id="CEM51864.1"/>
    </source>
</evidence>
<feature type="region of interest" description="Disordered" evidence="1">
    <location>
        <begin position="402"/>
        <end position="425"/>
    </location>
</feature>
<sequence length="988" mass="111408">MDTRSSAMKKCSRLLLRSWGEFRGISRLCVNNIQPVRHFDRMPRFFNSSDMVSDSFHIFRSFTSRSLTNTVRNDGSRVGLLTGELSVTSHSSFPSQTSQLNQIARGTVEVDTPANSDSSGTGSEAQKRYALEQAAVSLLRRAFRKTAHFEGLEEPPHPLPHFARADVAVRPVGCSEDLWLGVQVKSTAGPGRQAVSRQLQGAPFWCFKILANYSGMSVACVSLEQNEEIPPKAWLFPGSTLAHLKTHLKVTQGGMHDTNDSRCCFDHNRGHGSHVGESLLKTWREARAGKSLNRLYDLHSLQTQLSANHLAEWKALQKFRLLCASVHCRIEVREASSPMLPHDIEIRLAGFEEMGWQRVQLKSAMLVKKKRVAVVNSQKKSANKWVPYGKDDFDYILVSHPQNRSRTSGTPASASELTSQTISDFPDSSRGPFLYLIPVEELVKEGVVSGGEGGSKGVRTFCLHFSATRDTRAPNPRFRSTRLLKWRLDTSSLRVARRHMSEVLLSSGKRRFGTGSLHVAGGEEGKRAWDVFSSREDCVSKACSRSDEGTDQRKGDIKLEGEKAEVSRPYNGDGLNFQSQAENPVCLDHRTMSLQERYAVERAALTLLRETFKSTTHFAGLEEPVCRLPAFAKADLAVRPIGCTEDMWLPIQIKSTKWKCHSRQASENPAWNFQRVRGYEGVPIVCISLEMDSLCLPTPRVWLFSGDLFNIMKHPGMLRITQGGKYDTAESRCSFEGGQSNFPHIGENLYMIWKRARQGIGGYRLNSLQSIQSQQSPTHLKEWKMREKCVDLFKAAPEGVEVKGDDPCPSLPYDLEIRLRDRPEMTWQRVQLKSSRWHSKSPFALVDSRKLVGGKTQPYEEGDFNFLLVGPPQNQAQECLRDSSQRSKILRDQNCAPNPPFSEPKNHPSDRYFYFIPEKVLIDEGIIASKRREISGLHGFHLDFLVKPAAVNPNRAFRLLDWRLDVLNGHAGEKMAYTFRHYKEDTLN</sequence>
<reference evidence="2" key="1">
    <citation type="submission" date="2014-11" db="EMBL/GenBank/DDBJ databases">
        <authorList>
            <person name="Otto D Thomas"/>
            <person name="Naeem Raeece"/>
        </authorList>
    </citation>
    <scope>NUCLEOTIDE SEQUENCE</scope>
</reference>
<evidence type="ECO:0000256" key="1">
    <source>
        <dbReference type="SAM" id="MobiDB-lite"/>
    </source>
</evidence>
<dbReference type="VEuPathDB" id="CryptoDB:Cvel_1798"/>
<feature type="compositionally biased region" description="Polar residues" evidence="1">
    <location>
        <begin position="402"/>
        <end position="423"/>
    </location>
</feature>
<dbReference type="AlphaFoldDB" id="A0A0G4I4G1"/>
<name>A0A0G4I4G1_9ALVE</name>
<organism evidence="2">
    <name type="scientific">Chromera velia CCMP2878</name>
    <dbReference type="NCBI Taxonomy" id="1169474"/>
    <lineage>
        <taxon>Eukaryota</taxon>
        <taxon>Sar</taxon>
        <taxon>Alveolata</taxon>
        <taxon>Colpodellida</taxon>
        <taxon>Chromeraceae</taxon>
        <taxon>Chromera</taxon>
    </lineage>
</organism>
<proteinExistence type="predicted"/>
<gene>
    <name evidence="2" type="ORF">Cvel_1798</name>
</gene>
<protein>
    <submittedName>
        <fullName evidence="2">Uncharacterized protein</fullName>
    </submittedName>
</protein>